<feature type="domain" description="Uroporphyrinogen decarboxylase (URO-D)" evidence="1">
    <location>
        <begin position="240"/>
        <end position="432"/>
    </location>
</feature>
<dbReference type="GO" id="GO:0006779">
    <property type="term" value="P:porphyrin-containing compound biosynthetic process"/>
    <property type="evidence" value="ECO:0007669"/>
    <property type="project" value="InterPro"/>
</dbReference>
<dbReference type="Pfam" id="PF01208">
    <property type="entry name" value="URO-D"/>
    <property type="match status" value="1"/>
</dbReference>
<dbReference type="Gene3D" id="3.20.20.210">
    <property type="match status" value="1"/>
</dbReference>
<comment type="caution">
    <text evidence="2">The sequence shown here is derived from an EMBL/GenBank/DDBJ whole genome shotgun (WGS) entry which is preliminary data.</text>
</comment>
<dbReference type="EMBL" id="DRZI01000005">
    <property type="protein sequence ID" value="HHP81048.1"/>
    <property type="molecule type" value="Genomic_DNA"/>
</dbReference>
<dbReference type="EMBL" id="DRUB01000074">
    <property type="protein sequence ID" value="HHR95984.1"/>
    <property type="molecule type" value="Genomic_DNA"/>
</dbReference>
<dbReference type="InterPro" id="IPR000257">
    <property type="entry name" value="Uroporphyrinogen_deCOase"/>
</dbReference>
<dbReference type="PANTHER" id="PTHR47099:SF1">
    <property type="entry name" value="METHYLCOBAMIDE:COM METHYLTRANSFERASE MTBA"/>
    <property type="match status" value="1"/>
</dbReference>
<organism evidence="2">
    <name type="scientific">Ignisphaera aggregans</name>
    <dbReference type="NCBI Taxonomy" id="334771"/>
    <lineage>
        <taxon>Archaea</taxon>
        <taxon>Thermoproteota</taxon>
        <taxon>Thermoprotei</taxon>
        <taxon>Desulfurococcales</taxon>
        <taxon>Desulfurococcaceae</taxon>
        <taxon>Ignisphaera</taxon>
    </lineage>
</organism>
<gene>
    <name evidence="3" type="ORF">ENL47_04000</name>
    <name evidence="2" type="ORF">ENM84_00130</name>
</gene>
<evidence type="ECO:0000313" key="3">
    <source>
        <dbReference type="EMBL" id="HHR95984.1"/>
    </source>
</evidence>
<dbReference type="SUPFAM" id="SSF51726">
    <property type="entry name" value="UROD/MetE-like"/>
    <property type="match status" value="1"/>
</dbReference>
<reference evidence="2" key="1">
    <citation type="journal article" date="2020" name="mSystems">
        <title>Genome- and Community-Level Interaction Insights into Carbon Utilization and Element Cycling Functions of Hydrothermarchaeota in Hydrothermal Sediment.</title>
        <authorList>
            <person name="Zhou Z."/>
            <person name="Liu Y."/>
            <person name="Xu W."/>
            <person name="Pan J."/>
            <person name="Luo Z.H."/>
            <person name="Li M."/>
        </authorList>
    </citation>
    <scope>NUCLEOTIDE SEQUENCE [LARGE SCALE GENOMIC DNA]</scope>
    <source>
        <strain evidence="3">SpSt-1</strain>
        <strain evidence="2">SpSt-1121</strain>
    </source>
</reference>
<sequence length="436" mass="49715">MDRGKEEEVNKMSKQPIDEWIERHEKEPDIVAKEKAERFLRIVELKVPDRVPVAGVAGDFLCSYTGITWYDLSYELDKIPSAVFKFVHDFPSDWGIVFAPMMLEGFVFALAFADFPDFSNIIRFLTGPVHDILKDRWSQWPGRELRVDMHPQFRGGEFMKPEEYKKLIDNPIEFIHSIILPRVCPGLGTPGTSQWNGAWIRVGMTMQKIGSFQMQLFGELMKKGNVAFPMTNAYTPADIIGDFLRHPTGAMIDMRRYPEEFKMACEALVEPIIKVATAIPPIPPLTQFFIPLHLNEMLPPKLYNEFYWPYLKKIIETLVAKGYKGFIFFEGDHLPHVETILELPKGWGIAWFERPRDFIKVWEKLKGHTTVMGGVPVSLVAGGTPEKIDEYIKNLLSKIKPEGGFMLSLGVNELPAGTPIANVKAYINAAIKYGVY</sequence>
<name>A0A7C5XLF6_9CREN</name>
<dbReference type="AlphaFoldDB" id="A0A7C5XLF6"/>
<evidence type="ECO:0000259" key="1">
    <source>
        <dbReference type="Pfam" id="PF01208"/>
    </source>
</evidence>
<accession>A0A7C5XLF6</accession>
<dbReference type="PANTHER" id="PTHR47099">
    <property type="entry name" value="METHYLCOBAMIDE:COM METHYLTRANSFERASE MTBA"/>
    <property type="match status" value="1"/>
</dbReference>
<dbReference type="InterPro" id="IPR038071">
    <property type="entry name" value="UROD/MetE-like_sf"/>
</dbReference>
<dbReference type="GO" id="GO:0004853">
    <property type="term" value="F:uroporphyrinogen decarboxylase activity"/>
    <property type="evidence" value="ECO:0007669"/>
    <property type="project" value="InterPro"/>
</dbReference>
<proteinExistence type="predicted"/>
<dbReference type="InterPro" id="IPR052024">
    <property type="entry name" value="Methanogen_methyltrans"/>
</dbReference>
<protein>
    <recommendedName>
        <fullName evidence="1">Uroporphyrinogen decarboxylase (URO-D) domain-containing protein</fullName>
    </recommendedName>
</protein>
<evidence type="ECO:0000313" key="2">
    <source>
        <dbReference type="EMBL" id="HHP81048.1"/>
    </source>
</evidence>